<keyword evidence="2" id="KW-1185">Reference proteome</keyword>
<dbReference type="EMBL" id="QTSX02006392">
    <property type="protein sequence ID" value="KAJ9055724.1"/>
    <property type="molecule type" value="Genomic_DNA"/>
</dbReference>
<evidence type="ECO:0000313" key="2">
    <source>
        <dbReference type="Proteomes" id="UP001165960"/>
    </source>
</evidence>
<comment type="caution">
    <text evidence="1">The sequence shown here is derived from an EMBL/GenBank/DDBJ whole genome shotgun (WGS) entry which is preliminary data.</text>
</comment>
<keyword evidence="1" id="KW-0378">Hydrolase</keyword>
<protein>
    <submittedName>
        <fullName evidence="1">Lipase atg15</fullName>
        <ecNumber evidence="1">3.1.1.3</ecNumber>
    </submittedName>
</protein>
<evidence type="ECO:0000313" key="1">
    <source>
        <dbReference type="EMBL" id="KAJ9055724.1"/>
    </source>
</evidence>
<dbReference type="EC" id="3.1.1.3" evidence="1"/>
<sequence>MIFKQIFKFLWSGSSVIYKFQRQDIYIGQPQVPAQSTKLYIKYVFELGKEESIHKYASPIRLRVWDNPKFHDSATLYGALIGDVDFSVVNQIFDGDELTLNDPSKEPLGARHTVLNLARMANHAYKRLPSSPWRDMDPGWHVNSTFGWEGTSVKGYVFADAAGENLVIAYKGTTFSIVPGGGDSTGHSDKKSDNLMFSCCCGATNGNWNQVCSCGRENNVCSEKCLISHARDNTTYYHGAKLIYDYVREQYKAANITLVGHSLGGALASLVAWETGSPAFTFEAPGERLYAERLGLDLTKKAKILHVGHNADPIFMGTCKGKLSWCYIGGYAMDSKCHTSVKCLFDAIGSLGWSETIIHHISRQSTSVLERWADRSINIDVMCSRTPECNDCSDWTFIDR</sequence>
<reference evidence="1" key="1">
    <citation type="submission" date="2022-04" db="EMBL/GenBank/DDBJ databases">
        <title>Genome of the entomopathogenic fungus Entomophthora muscae.</title>
        <authorList>
            <person name="Elya C."/>
            <person name="Lovett B.R."/>
            <person name="Lee E."/>
            <person name="Macias A.M."/>
            <person name="Hajek A.E."/>
            <person name="De Bivort B.L."/>
            <person name="Kasson M.T."/>
            <person name="De Fine Licht H.H."/>
            <person name="Stajich J.E."/>
        </authorList>
    </citation>
    <scope>NUCLEOTIDE SEQUENCE</scope>
    <source>
        <strain evidence="1">Berkeley</strain>
    </source>
</reference>
<name>A0ACC2S0B6_9FUNG</name>
<organism evidence="1 2">
    <name type="scientific">Entomophthora muscae</name>
    <dbReference type="NCBI Taxonomy" id="34485"/>
    <lineage>
        <taxon>Eukaryota</taxon>
        <taxon>Fungi</taxon>
        <taxon>Fungi incertae sedis</taxon>
        <taxon>Zoopagomycota</taxon>
        <taxon>Entomophthoromycotina</taxon>
        <taxon>Entomophthoromycetes</taxon>
        <taxon>Entomophthorales</taxon>
        <taxon>Entomophthoraceae</taxon>
        <taxon>Entomophthora</taxon>
    </lineage>
</organism>
<accession>A0ACC2S0B6</accession>
<proteinExistence type="predicted"/>
<gene>
    <name evidence="1" type="primary">ATG15_3</name>
    <name evidence="1" type="ORF">DSO57_1001162</name>
</gene>
<dbReference type="Proteomes" id="UP001165960">
    <property type="component" value="Unassembled WGS sequence"/>
</dbReference>